<accession>A0A0S7BTI7</accession>
<dbReference type="OrthoDB" id="149309at2"/>
<feature type="coiled-coil region" evidence="1">
    <location>
        <begin position="344"/>
        <end position="371"/>
    </location>
</feature>
<protein>
    <submittedName>
        <fullName evidence="2">Uncharacterized protein</fullName>
    </submittedName>
</protein>
<dbReference type="STRING" id="1678840.ATC1_13492"/>
<sequence length="400" mass="47443">MAQVWIPTENDGFFDPEQINKRLEWLDNERRKDKNQITILAEQISALQSENIQLKSQIKDFQNEIARYSNIFPRIDQIESALSQLRVDAFRTIEEKDKVRSEKEKEIDLARRNGVDSLNRAIAEIRKVTEPIQDIRKTIQARVDEEFRLARLIEEVGNRIDAISQDREDFIRFQKAVEESRRQDMKRVTDVQNEMSAYRKRIEDMRGRVDLVNDSLHKIEQRINDLATSEAERKQTISTFQEKQNMINLEFSKTWQEWKTTFDEIILKAANLDTQMQALENTHRSVKRSQDSLDEVTQRFDRRTNELIEMQRLTEEKLRQEWAAYKNDDQKRWTNYSLGQDEIQSDYQRSIQALQARMQAIEDSAASAMDEVSLHDELYVAQLQDLFTMVRGWLEKMGKT</sequence>
<gene>
    <name evidence="2" type="ORF">ATC1_13492</name>
</gene>
<keyword evidence="3" id="KW-1185">Reference proteome</keyword>
<evidence type="ECO:0000256" key="1">
    <source>
        <dbReference type="SAM" id="Coils"/>
    </source>
</evidence>
<reference evidence="2" key="1">
    <citation type="journal article" date="2015" name="Genome Announc.">
        <title>Draft Genome Sequence of Anaerolineae Strain TC1, a Novel Isolate from a Methanogenic Wastewater Treatment System.</title>
        <authorList>
            <person name="Matsuura N."/>
            <person name="Tourlousse D.M."/>
            <person name="Sun L."/>
            <person name="Toyonaga M."/>
            <person name="Kuroda K."/>
            <person name="Ohashi A."/>
            <person name="Cruz R."/>
            <person name="Yamaguchi T."/>
            <person name="Sekiguchi Y."/>
        </authorList>
    </citation>
    <scope>NUCLEOTIDE SEQUENCE [LARGE SCALE GENOMIC DNA]</scope>
    <source>
        <strain evidence="2">TC1</strain>
    </source>
</reference>
<feature type="coiled-coil region" evidence="1">
    <location>
        <begin position="262"/>
        <end position="289"/>
    </location>
</feature>
<proteinExistence type="predicted"/>
<evidence type="ECO:0000313" key="3">
    <source>
        <dbReference type="Proteomes" id="UP000053370"/>
    </source>
</evidence>
<dbReference type="Proteomes" id="UP000053370">
    <property type="component" value="Unassembled WGS sequence"/>
</dbReference>
<organism evidence="2">
    <name type="scientific">Flexilinea flocculi</name>
    <dbReference type="NCBI Taxonomy" id="1678840"/>
    <lineage>
        <taxon>Bacteria</taxon>
        <taxon>Bacillati</taxon>
        <taxon>Chloroflexota</taxon>
        <taxon>Anaerolineae</taxon>
        <taxon>Anaerolineales</taxon>
        <taxon>Anaerolineaceae</taxon>
        <taxon>Flexilinea</taxon>
    </lineage>
</organism>
<name>A0A0S7BTI7_9CHLR</name>
<feature type="coiled-coil region" evidence="1">
    <location>
        <begin position="37"/>
        <end position="113"/>
    </location>
</feature>
<dbReference type="AlphaFoldDB" id="A0A0S7BTI7"/>
<evidence type="ECO:0000313" key="2">
    <source>
        <dbReference type="EMBL" id="GAP40516.1"/>
    </source>
</evidence>
<dbReference type="EMBL" id="DF968181">
    <property type="protein sequence ID" value="GAP40516.1"/>
    <property type="molecule type" value="Genomic_DNA"/>
</dbReference>
<dbReference type="RefSeq" id="WP_062279870.1">
    <property type="nucleotide sequence ID" value="NZ_DF968181.1"/>
</dbReference>
<keyword evidence="1" id="KW-0175">Coiled coil</keyword>